<dbReference type="Proteomes" id="UP000481033">
    <property type="component" value="Unassembled WGS sequence"/>
</dbReference>
<comment type="caution">
    <text evidence="1">The sequence shown here is derived from an EMBL/GenBank/DDBJ whole genome shotgun (WGS) entry which is preliminary data.</text>
</comment>
<proteinExistence type="predicted"/>
<keyword evidence="2" id="KW-1185">Reference proteome</keyword>
<evidence type="ECO:0000313" key="1">
    <source>
        <dbReference type="EMBL" id="NEZ58195.1"/>
    </source>
</evidence>
<reference evidence="1 2" key="1">
    <citation type="journal article" date="2020" name="Microb. Ecol.">
        <title>Ecogenomics of the Marine Benthic Filamentous Cyanobacterium Adonisia.</title>
        <authorList>
            <person name="Walter J.M."/>
            <person name="Coutinho F.H."/>
            <person name="Leomil L."/>
            <person name="Hargreaves P.I."/>
            <person name="Campeao M.E."/>
            <person name="Vieira V.V."/>
            <person name="Silva B.S."/>
            <person name="Fistarol G.O."/>
            <person name="Salomon P.S."/>
            <person name="Sawabe T."/>
            <person name="Mino S."/>
            <person name="Hosokawa M."/>
            <person name="Miyashita H."/>
            <person name="Maruyama F."/>
            <person name="van Verk M.C."/>
            <person name="Dutilh B.E."/>
            <person name="Thompson C.C."/>
            <person name="Thompson F.L."/>
        </authorList>
    </citation>
    <scope>NUCLEOTIDE SEQUENCE [LARGE SCALE GENOMIC DNA]</scope>
    <source>
        <strain evidence="1 2">CCMR0081</strain>
    </source>
</reference>
<dbReference type="Pfam" id="PF02423">
    <property type="entry name" value="OCD_Mu_crystall"/>
    <property type="match status" value="1"/>
</dbReference>
<dbReference type="SUPFAM" id="SSF51735">
    <property type="entry name" value="NAD(P)-binding Rossmann-fold domains"/>
    <property type="match status" value="1"/>
</dbReference>
<dbReference type="PIRSF" id="PIRSF001439">
    <property type="entry name" value="CryM"/>
    <property type="match status" value="1"/>
</dbReference>
<dbReference type="RefSeq" id="WP_163700581.1">
    <property type="nucleotide sequence ID" value="NZ_QXHD01000004.1"/>
</dbReference>
<dbReference type="EMBL" id="QXHD01000004">
    <property type="protein sequence ID" value="NEZ58195.1"/>
    <property type="molecule type" value="Genomic_DNA"/>
</dbReference>
<evidence type="ECO:0000313" key="2">
    <source>
        <dbReference type="Proteomes" id="UP000481033"/>
    </source>
</evidence>
<dbReference type="InterPro" id="IPR003462">
    <property type="entry name" value="ODC_Mu_crystall"/>
</dbReference>
<accession>A0A6M0RPK2</accession>
<protein>
    <submittedName>
        <fullName evidence="1">Ornithine cyclodeaminase family protein</fullName>
    </submittedName>
</protein>
<gene>
    <name evidence="1" type="ORF">DXZ20_21610</name>
</gene>
<dbReference type="GO" id="GO:0005737">
    <property type="term" value="C:cytoplasm"/>
    <property type="evidence" value="ECO:0007669"/>
    <property type="project" value="TreeGrafter"/>
</dbReference>
<dbReference type="Gene3D" id="3.30.1780.10">
    <property type="entry name" value="ornithine cyclodeaminase, domain 1"/>
    <property type="match status" value="1"/>
</dbReference>
<dbReference type="InterPro" id="IPR036291">
    <property type="entry name" value="NAD(P)-bd_dom_sf"/>
</dbReference>
<dbReference type="InterPro" id="IPR023401">
    <property type="entry name" value="ODC_N"/>
</dbReference>
<dbReference type="PANTHER" id="PTHR13812:SF19">
    <property type="entry name" value="KETIMINE REDUCTASE MU-CRYSTALLIN"/>
    <property type="match status" value="1"/>
</dbReference>
<sequence>MSYKHHLSFTYLSQEDLLNAGCLDMQMVMDIAEKGMFEFERHHVIFPEKIVQIFNQATQERINCLPATLLDEKVCGVKWVSVFPLNPSQHDQQNLSAIFILSEIETGFPICVMEGTLASNMRVAAMGGIAAKHLARPDSAVIGFIGAGEQAKMHLIAMKAVCPGLTQCRVAAYLVAHEEQFIAELSPLYPEMEFVSTNTNAQQAMEDADILVTATSAQAPLLKAAWMKPGAFYSHVGGWEDEFEVALQADKIVCDDWETVTHRTQTLSRMYKEGLINASHIHADLHELVSGKKPGRESESERIYFNAVGLAYIDVAIATAMFNRARENQQGTQLDLQQSMVFEHPDLKSKLKR</sequence>
<name>A0A6M0RPK2_9CYAN</name>
<dbReference type="AlphaFoldDB" id="A0A6M0RPK2"/>
<organism evidence="1 2">
    <name type="scientific">Adonisia turfae CCMR0081</name>
    <dbReference type="NCBI Taxonomy" id="2292702"/>
    <lineage>
        <taxon>Bacteria</taxon>
        <taxon>Bacillati</taxon>
        <taxon>Cyanobacteriota</taxon>
        <taxon>Adonisia</taxon>
        <taxon>Adonisia turfae</taxon>
    </lineage>
</organism>
<dbReference type="PANTHER" id="PTHR13812">
    <property type="entry name" value="KETIMINE REDUCTASE MU-CRYSTALLIN"/>
    <property type="match status" value="1"/>
</dbReference>
<dbReference type="Gene3D" id="3.40.50.720">
    <property type="entry name" value="NAD(P)-binding Rossmann-like Domain"/>
    <property type="match status" value="1"/>
</dbReference>